<gene>
    <name evidence="19" type="ORF">M0M44_12870</name>
</gene>
<evidence type="ECO:0000256" key="15">
    <source>
        <dbReference type="RuleBase" id="RU003357"/>
    </source>
</evidence>
<evidence type="ECO:0000256" key="6">
    <source>
        <dbReference type="ARBA" id="ARBA00022692"/>
    </source>
</evidence>
<organism evidence="19 20">
    <name type="scientific">Flavobacterium humidisoli</name>
    <dbReference type="NCBI Taxonomy" id="2937442"/>
    <lineage>
        <taxon>Bacteria</taxon>
        <taxon>Pseudomonadati</taxon>
        <taxon>Bacteroidota</taxon>
        <taxon>Flavobacteriia</taxon>
        <taxon>Flavobacteriales</taxon>
        <taxon>Flavobacteriaceae</taxon>
        <taxon>Flavobacterium</taxon>
    </lineage>
</organism>
<evidence type="ECO:0000256" key="5">
    <source>
        <dbReference type="ARBA" id="ARBA00022496"/>
    </source>
</evidence>
<evidence type="ECO:0000256" key="8">
    <source>
        <dbReference type="ARBA" id="ARBA00023004"/>
    </source>
</evidence>
<dbReference type="Proteomes" id="UP000829998">
    <property type="component" value="Chromosome"/>
</dbReference>
<dbReference type="InterPro" id="IPR008969">
    <property type="entry name" value="CarboxyPept-like_regulatory"/>
</dbReference>
<keyword evidence="13 14" id="KW-0998">Cell outer membrane</keyword>
<evidence type="ECO:0000256" key="11">
    <source>
        <dbReference type="ARBA" id="ARBA00023136"/>
    </source>
</evidence>
<name>A0ABY4LKK6_9FLAO</name>
<dbReference type="PANTHER" id="PTHR32552:SF68">
    <property type="entry name" value="FERRICHROME OUTER MEMBRANE TRANSPORTER_PHAGE RECEPTOR"/>
    <property type="match status" value="1"/>
</dbReference>
<feature type="chain" id="PRO_5047272480" evidence="16">
    <location>
        <begin position="27"/>
        <end position="773"/>
    </location>
</feature>
<keyword evidence="4 14" id="KW-1134">Transmembrane beta strand</keyword>
<dbReference type="SUPFAM" id="SSF49464">
    <property type="entry name" value="Carboxypeptidase regulatory domain-like"/>
    <property type="match status" value="1"/>
</dbReference>
<dbReference type="NCBIfam" id="TIGR01783">
    <property type="entry name" value="TonB-siderophor"/>
    <property type="match status" value="1"/>
</dbReference>
<evidence type="ECO:0000256" key="16">
    <source>
        <dbReference type="SAM" id="SignalP"/>
    </source>
</evidence>
<feature type="signal peptide" evidence="16">
    <location>
        <begin position="1"/>
        <end position="26"/>
    </location>
</feature>
<keyword evidence="12 19" id="KW-0675">Receptor</keyword>
<evidence type="ECO:0000313" key="20">
    <source>
        <dbReference type="Proteomes" id="UP000829998"/>
    </source>
</evidence>
<dbReference type="SUPFAM" id="SSF56935">
    <property type="entry name" value="Porins"/>
    <property type="match status" value="1"/>
</dbReference>
<keyword evidence="7 16" id="KW-0732">Signal</keyword>
<dbReference type="InterPro" id="IPR037066">
    <property type="entry name" value="Plug_dom_sf"/>
</dbReference>
<evidence type="ECO:0000256" key="1">
    <source>
        <dbReference type="ARBA" id="ARBA00004571"/>
    </source>
</evidence>
<dbReference type="Pfam" id="PF13715">
    <property type="entry name" value="CarbopepD_reg_2"/>
    <property type="match status" value="1"/>
</dbReference>
<keyword evidence="6 14" id="KW-0812">Transmembrane</keyword>
<sequence length="773" mass="86365">MNYLSLKTSRFLFSISFLFSFLSVFAQQNHGKIKGTITTSDGDAAAGVNVILRNSKYGTVSNYDGSFDFNKVRANSYTLQVSLAGYETAETEVIVTENETSTINLQLKVSNKELNEVVVNGKKSNLSKKTDYVARMPLKNLENPQVYNVIHKELLQEQIAVDIRSAVQNATGAISKIYPSGGLEISFRGFSTGVNARNGMETLSGRSSISIDNAERIEVLKGPSGTLFGSSVSSFGGVVNLVTKKPFETSKTEISYTGGSFGLQRVAVDFNMPLTSNKKVLFRMNASANTENSFLNYGFNKTVLFAPSIIYKATDRLTLSLDTEIFNTNNTRPTYGRSYAAGLTNPTDLKVNYRTSLFADDLDAKTTSPKIFAQAEYKISDNWKSTTLFSLVDERVDHSYQYYTVWKSPTEVERMVSRFGPIHNNFTNFQENINGEFSTGSIKHKFLTGINYRFTKGTFKYATTQVLDVIDVTTNFEPIRKSDVDPKLKEMQFGVPNEQTFSVYASDVVSFTDRLSVMLSLRLDNFVQKKLEDTDGYNQTALSPKLGLVYEVVKDQVSLFGNYMNGFQNSGPVNQPDGSILILKPIYANQYEGGVKVETFNKKLSTTLSYYNITIDNATRTNPDGYNIQDGKQVSKGIDFEFIANPINGLNLTAGYAYNDNRIVKSSDASIEGNKASGAPENVLNFWLSYKFQNTLKNLGFGFGGNYVDKQYKFEDESFYAPSYSIYSATVFYDRPVWRLGVKFNNLTNTKYWDSYGMAQTPSNFLVNLTVRL</sequence>
<evidence type="ECO:0000256" key="7">
    <source>
        <dbReference type="ARBA" id="ARBA00022729"/>
    </source>
</evidence>
<accession>A0ABY4LKK6</accession>
<dbReference type="Gene3D" id="2.170.130.10">
    <property type="entry name" value="TonB-dependent receptor, plug domain"/>
    <property type="match status" value="1"/>
</dbReference>
<evidence type="ECO:0000256" key="10">
    <source>
        <dbReference type="ARBA" id="ARBA00023077"/>
    </source>
</evidence>
<keyword evidence="8" id="KW-0408">Iron</keyword>
<evidence type="ECO:0000256" key="14">
    <source>
        <dbReference type="PROSITE-ProRule" id="PRU01360"/>
    </source>
</evidence>
<evidence type="ECO:0000313" key="19">
    <source>
        <dbReference type="EMBL" id="UPZ13640.1"/>
    </source>
</evidence>
<keyword evidence="20" id="KW-1185">Reference proteome</keyword>
<comment type="subcellular location">
    <subcellularLocation>
        <location evidence="1 14">Cell outer membrane</location>
        <topology evidence="1 14">Multi-pass membrane protein</topology>
    </subcellularLocation>
</comment>
<dbReference type="Gene3D" id="2.60.40.1120">
    <property type="entry name" value="Carboxypeptidase-like, regulatory domain"/>
    <property type="match status" value="1"/>
</dbReference>
<keyword evidence="9" id="KW-0406">Ion transport</keyword>
<dbReference type="InterPro" id="IPR039426">
    <property type="entry name" value="TonB-dep_rcpt-like"/>
</dbReference>
<dbReference type="InterPro" id="IPR010105">
    <property type="entry name" value="TonB_sidphr_rcpt"/>
</dbReference>
<keyword evidence="5" id="KW-0410">Iron transport</keyword>
<dbReference type="InterPro" id="IPR036942">
    <property type="entry name" value="Beta-barrel_TonB_sf"/>
</dbReference>
<reference evidence="19 20" key="1">
    <citation type="submission" date="2022-04" db="EMBL/GenBank/DDBJ databases">
        <authorList>
            <person name="Ra J.-S."/>
            <person name="Kim S.-B."/>
        </authorList>
    </citation>
    <scope>NUCLEOTIDE SEQUENCE [LARGE SCALE GENOMIC DNA]</scope>
    <source>
        <strain evidence="19 20">MMS21-Er5</strain>
    </source>
</reference>
<keyword evidence="3 14" id="KW-0813">Transport</keyword>
<dbReference type="EMBL" id="CP096829">
    <property type="protein sequence ID" value="UPZ13640.1"/>
    <property type="molecule type" value="Genomic_DNA"/>
</dbReference>
<dbReference type="PROSITE" id="PS52016">
    <property type="entry name" value="TONB_DEPENDENT_REC_3"/>
    <property type="match status" value="1"/>
</dbReference>
<dbReference type="InterPro" id="IPR000531">
    <property type="entry name" value="Beta-barrel_TonB"/>
</dbReference>
<feature type="domain" description="TonB-dependent receptor plug" evidence="18">
    <location>
        <begin position="141"/>
        <end position="231"/>
    </location>
</feature>
<evidence type="ECO:0000259" key="18">
    <source>
        <dbReference type="Pfam" id="PF07715"/>
    </source>
</evidence>
<keyword evidence="10 15" id="KW-0798">TonB box</keyword>
<evidence type="ECO:0000256" key="9">
    <source>
        <dbReference type="ARBA" id="ARBA00023065"/>
    </source>
</evidence>
<evidence type="ECO:0000256" key="2">
    <source>
        <dbReference type="ARBA" id="ARBA00009810"/>
    </source>
</evidence>
<evidence type="ECO:0000259" key="17">
    <source>
        <dbReference type="Pfam" id="PF00593"/>
    </source>
</evidence>
<dbReference type="RefSeq" id="WP_248726010.1">
    <property type="nucleotide sequence ID" value="NZ_CP096829.1"/>
</dbReference>
<comment type="similarity">
    <text evidence="2 14 15">Belongs to the TonB-dependent receptor family.</text>
</comment>
<evidence type="ECO:0000256" key="13">
    <source>
        <dbReference type="ARBA" id="ARBA00023237"/>
    </source>
</evidence>
<evidence type="ECO:0000256" key="12">
    <source>
        <dbReference type="ARBA" id="ARBA00023170"/>
    </source>
</evidence>
<dbReference type="InterPro" id="IPR012910">
    <property type="entry name" value="Plug_dom"/>
</dbReference>
<dbReference type="CDD" id="cd01347">
    <property type="entry name" value="ligand_gated_channel"/>
    <property type="match status" value="1"/>
</dbReference>
<evidence type="ECO:0000256" key="4">
    <source>
        <dbReference type="ARBA" id="ARBA00022452"/>
    </source>
</evidence>
<dbReference type="PANTHER" id="PTHR32552">
    <property type="entry name" value="FERRICHROME IRON RECEPTOR-RELATED"/>
    <property type="match status" value="1"/>
</dbReference>
<dbReference type="Pfam" id="PF07715">
    <property type="entry name" value="Plug"/>
    <property type="match status" value="1"/>
</dbReference>
<proteinExistence type="inferred from homology"/>
<evidence type="ECO:0000256" key="3">
    <source>
        <dbReference type="ARBA" id="ARBA00022448"/>
    </source>
</evidence>
<feature type="domain" description="TonB-dependent receptor-like beta-barrel" evidence="17">
    <location>
        <begin position="321"/>
        <end position="747"/>
    </location>
</feature>
<dbReference type="Gene3D" id="2.40.170.20">
    <property type="entry name" value="TonB-dependent receptor, beta-barrel domain"/>
    <property type="match status" value="1"/>
</dbReference>
<dbReference type="Pfam" id="PF00593">
    <property type="entry name" value="TonB_dep_Rec_b-barrel"/>
    <property type="match status" value="1"/>
</dbReference>
<keyword evidence="11 14" id="KW-0472">Membrane</keyword>
<protein>
    <submittedName>
        <fullName evidence="19">TonB-dependent receptor</fullName>
    </submittedName>
</protein>